<evidence type="ECO:0000256" key="5">
    <source>
        <dbReference type="ARBA" id="ARBA00022448"/>
    </source>
</evidence>
<feature type="compositionally biased region" description="Basic residues" evidence="11">
    <location>
        <begin position="61"/>
        <end position="77"/>
    </location>
</feature>
<dbReference type="InterPro" id="IPR019385">
    <property type="entry name" value="PHAX_RNA-binding_domain"/>
</dbReference>
<comment type="similarity">
    <text evidence="3">Belongs to the PHAX family.</text>
</comment>
<evidence type="ECO:0000313" key="14">
    <source>
        <dbReference type="Proteomes" id="UP001163823"/>
    </source>
</evidence>
<comment type="caution">
    <text evidence="13">The sequence shown here is derived from an EMBL/GenBank/DDBJ whole genome shotgun (WGS) entry which is preliminary data.</text>
</comment>
<comment type="subcellular location">
    <subcellularLocation>
        <location evidence="2">Cytoplasm</location>
    </subcellularLocation>
    <subcellularLocation>
        <location evidence="1">Nucleus</location>
    </subcellularLocation>
</comment>
<keyword evidence="7" id="KW-0694">RNA-binding</keyword>
<evidence type="ECO:0000313" key="13">
    <source>
        <dbReference type="EMBL" id="KAJ7958330.1"/>
    </source>
</evidence>
<dbReference type="EMBL" id="JARAOO010000008">
    <property type="protein sequence ID" value="KAJ7958330.1"/>
    <property type="molecule type" value="Genomic_DNA"/>
</dbReference>
<feature type="region of interest" description="Disordered" evidence="11">
    <location>
        <begin position="1"/>
        <end position="21"/>
    </location>
</feature>
<dbReference type="KEGG" id="qsa:O6P43_019075"/>
<evidence type="ECO:0000256" key="4">
    <source>
        <dbReference type="ARBA" id="ARBA00016856"/>
    </source>
</evidence>
<feature type="domain" description="Phosphorylated adapter RNA export protein RNA-binding" evidence="12">
    <location>
        <begin position="84"/>
        <end position="140"/>
    </location>
</feature>
<evidence type="ECO:0000256" key="1">
    <source>
        <dbReference type="ARBA" id="ARBA00004123"/>
    </source>
</evidence>
<dbReference type="GO" id="GO:0005737">
    <property type="term" value="C:cytoplasm"/>
    <property type="evidence" value="ECO:0007669"/>
    <property type="project" value="UniProtKB-SubCell"/>
</dbReference>
<evidence type="ECO:0000256" key="8">
    <source>
        <dbReference type="ARBA" id="ARBA00022927"/>
    </source>
</evidence>
<name>A0AAD7LJT3_QUISA</name>
<evidence type="ECO:0000256" key="6">
    <source>
        <dbReference type="ARBA" id="ARBA00022490"/>
    </source>
</evidence>
<accession>A0AAD7LJT3</accession>
<proteinExistence type="inferred from homology"/>
<dbReference type="AlphaFoldDB" id="A0AAD7LJT3"/>
<evidence type="ECO:0000256" key="10">
    <source>
        <dbReference type="ARBA" id="ARBA00030834"/>
    </source>
</evidence>
<dbReference type="PANTHER" id="PTHR13135">
    <property type="entry name" value="CYTOSOLIC RESINIFERATOXIN BINDING PROTEIN RBP-26"/>
    <property type="match status" value="1"/>
</dbReference>
<evidence type="ECO:0000256" key="7">
    <source>
        <dbReference type="ARBA" id="ARBA00022884"/>
    </source>
</evidence>
<evidence type="ECO:0000256" key="9">
    <source>
        <dbReference type="ARBA" id="ARBA00023242"/>
    </source>
</evidence>
<evidence type="ECO:0000256" key="11">
    <source>
        <dbReference type="SAM" id="MobiDB-lite"/>
    </source>
</evidence>
<dbReference type="Pfam" id="PF10258">
    <property type="entry name" value="PHAX_RNA-bd"/>
    <property type="match status" value="1"/>
</dbReference>
<organism evidence="13 14">
    <name type="scientific">Quillaja saponaria</name>
    <name type="common">Soap bark tree</name>
    <dbReference type="NCBI Taxonomy" id="32244"/>
    <lineage>
        <taxon>Eukaryota</taxon>
        <taxon>Viridiplantae</taxon>
        <taxon>Streptophyta</taxon>
        <taxon>Embryophyta</taxon>
        <taxon>Tracheophyta</taxon>
        <taxon>Spermatophyta</taxon>
        <taxon>Magnoliopsida</taxon>
        <taxon>eudicotyledons</taxon>
        <taxon>Gunneridae</taxon>
        <taxon>Pentapetalae</taxon>
        <taxon>rosids</taxon>
        <taxon>fabids</taxon>
        <taxon>Fabales</taxon>
        <taxon>Quillajaceae</taxon>
        <taxon>Quillaja</taxon>
    </lineage>
</organism>
<protein>
    <recommendedName>
        <fullName evidence="4">Phosphorylated adapter RNA export protein</fullName>
    </recommendedName>
    <alternativeName>
        <fullName evidence="10">RNA U small nuclear RNA export adapter protein</fullName>
    </alternativeName>
</protein>
<evidence type="ECO:0000259" key="12">
    <source>
        <dbReference type="Pfam" id="PF10258"/>
    </source>
</evidence>
<sequence>MEGEDNILDSIYEEDNVNDVDEDIEMLDVEEGELVEHNSQHFPGQSSAGDVNVANQELQSKNRRRRANKKKNKKKRNALGPNVMNIDKFVDLIKEVDAIQACGGQMTADGRRSRTGGGILWSIIKIRDPKAYKEIMRKAKDFEKQFKHPNTRQLMEQKKENCSPSISCAYTGRAVDVSNGTQLESEMQNQHEPSITEVKRVSIHERLRIPVSYDDDLIGGDAKDGTT</sequence>
<dbReference type="PANTHER" id="PTHR13135:SF0">
    <property type="entry name" value="PHOSPHORYLATED ADAPTER RNA EXPORT PROTEIN"/>
    <property type="match status" value="1"/>
</dbReference>
<gene>
    <name evidence="13" type="ORF">O6P43_019075</name>
</gene>
<dbReference type="InterPro" id="IPR038092">
    <property type="entry name" value="PHAX_RNA-binding_sf"/>
</dbReference>
<feature type="region of interest" description="Disordered" evidence="11">
    <location>
        <begin position="56"/>
        <end position="80"/>
    </location>
</feature>
<evidence type="ECO:0000256" key="3">
    <source>
        <dbReference type="ARBA" id="ARBA00006094"/>
    </source>
</evidence>
<dbReference type="GO" id="GO:0003723">
    <property type="term" value="F:RNA binding"/>
    <property type="evidence" value="ECO:0007669"/>
    <property type="project" value="UniProtKB-KW"/>
</dbReference>
<dbReference type="Gene3D" id="1.10.10.1440">
    <property type="entry name" value="PHAX RNA-binding domain"/>
    <property type="match status" value="1"/>
</dbReference>
<reference evidence="13" key="1">
    <citation type="journal article" date="2023" name="Science">
        <title>Elucidation of the pathway for biosynthesis of saponin adjuvants from the soapbark tree.</title>
        <authorList>
            <person name="Reed J."/>
            <person name="Orme A."/>
            <person name="El-Demerdash A."/>
            <person name="Owen C."/>
            <person name="Martin L.B.B."/>
            <person name="Misra R.C."/>
            <person name="Kikuchi S."/>
            <person name="Rejzek M."/>
            <person name="Martin A.C."/>
            <person name="Harkess A."/>
            <person name="Leebens-Mack J."/>
            <person name="Louveau T."/>
            <person name="Stephenson M.J."/>
            <person name="Osbourn A."/>
        </authorList>
    </citation>
    <scope>NUCLEOTIDE SEQUENCE</scope>
    <source>
        <strain evidence="13">S10</strain>
    </source>
</reference>
<keyword evidence="9" id="KW-0539">Nucleus</keyword>
<dbReference type="GO" id="GO:0015031">
    <property type="term" value="P:protein transport"/>
    <property type="evidence" value="ECO:0007669"/>
    <property type="project" value="UniProtKB-KW"/>
</dbReference>
<dbReference type="GO" id="GO:0005634">
    <property type="term" value="C:nucleus"/>
    <property type="evidence" value="ECO:0007669"/>
    <property type="project" value="UniProtKB-SubCell"/>
</dbReference>
<dbReference type="Proteomes" id="UP001163823">
    <property type="component" value="Chromosome 8"/>
</dbReference>
<keyword evidence="6" id="KW-0963">Cytoplasm</keyword>
<keyword evidence="14" id="KW-1185">Reference proteome</keyword>
<dbReference type="GO" id="GO:0006408">
    <property type="term" value="P:snRNA export from nucleus"/>
    <property type="evidence" value="ECO:0007669"/>
    <property type="project" value="InterPro"/>
</dbReference>
<evidence type="ECO:0000256" key="2">
    <source>
        <dbReference type="ARBA" id="ARBA00004496"/>
    </source>
</evidence>
<keyword evidence="8" id="KW-0653">Protein transport</keyword>
<dbReference type="InterPro" id="IPR039047">
    <property type="entry name" value="PHAX"/>
</dbReference>
<keyword evidence="5" id="KW-0813">Transport</keyword>